<keyword evidence="3" id="KW-0472">Membrane</keyword>
<sequence>MRKALVEMGLWLHAALRAPARGFLPDGDSEPPLRAELFSADQMEEHGSVLAAFHRVQHGPAPNRLLPRLADNEAVLVDTCALITAAIREGRRVTPASEWLLDNYYLVDEHVRTARRHFPKEYNRQLPRLVNGVSADLPRIYDIALNAISHGDGRFDPESLHRFVAAYQRVVPLTLGELWAIPIMLRLALVENLRRVATRVAQDRRDRNLAADWGERMADIVAHDPKSLILAVADMARSDPPASASFVAELMQRLLGQSASLALPVSWLAQRLAEDGVTIEQLVQSEHQQQAADQMSVSNSIGSLRLLLSTDWRSFVEGLSDIEAILATDPAQVYVGMDFSTRDDYRHAVEHLARKAGRTESDVAGAAIALAAAAAPGTPQAHVGYYLVGDGRAALQGNCGLRPTPRHLPVRTYVCAIVLITLILVGVAATWLPLPETFVGRCGVVVLLALVASQLSVTLVNWLAAHLASPQALPRMDYSLGLPPEASTLVVVPTLLANAESAQGDVDDLEIRYLANRQANLYFALLTDFPDAASEHCPDDASVLAAAVAGIERLNRLYADADGAVFYLLHRPRRWNPSEAAWMGEERKRGKLGDLNALLRGHGAARFSCIVGPAERLRVVRYVITLDADTRLPHGAAQELVATLHHPLNQARLDPHSGRVVAGYGILQPRVGTTLPPAGASAYAALFGGDLGLDPYTRAVSDAYQDLFGEGSFTGKGIYDVDAFERSLAGRMPHNRILSHDLLEGCYARSGLASDLAVFESFPQSYAADMKRRQRWIRGDWQLTPWLWSRVPLADGTRQRNPLPALARWKIFDNLRRSLVAPALLALLILAWTGLAAPVRWTACLMFLTLLPVALETLLATARKSTDASWRQHLRLASHNGARRFGQSAFTLLCLPYEAGISLDAILRTLWRSHVSRRKLLEWVSSSAIQRGGDDSCGSFLQRMAIAPATSVVTGAAIVLHQPAAVAVALPFVALWLIAPLAAWLASRAPRLAETRLDARHVPVLREVARRTWRYFEHFAGPDDHWLAPDNFQEQPCGVVAHRTSPTNIGLGLLATLAAYDFGYLTRQHLIERLEAAFDSLDRLERYRGHLYNWYDTRTLAPLQPRYVSTVDSGNFAGHLLTLRQGLLALVATVQSPRQLLQGAVDTATELHGQLTPPARGALERCIAAANVAVDDTAVHTALRDLHLQAQSLAADEAETVPAGWARSLVLQCAGAETELAAGPTADQAERLHRLAARAAQFAVLDYEFLYDRTRDLFCIGFNATDHRRDSGYYDLLASEARLGIFVAIAQGRIPIRGWFALGRLLMQAGGTPVLLSWSGSMFEYLMPNLVMPVYPGSLLAHTARAAVARQIAYGHERGVPWGVSECGYNLTDAANNYQYRAFGVPGLGLQRGLAQELVIAPYASALALLAAPNAAAANLQRLRDLGWLGNYGYYEAIDYTATRLLPGQSQAVVRSYMAHHQGMTLLALAHVLLDRPMQRRFEADPQVQSALLLLQERVPRTSGQSASDPRLVDVREQADTPSIPLRVFDRPDPDSPAVQLLSNGRYQVMLTSAGGGYSRWHDIALTRWREDPTRDAWGCYAYLHDVDSGQVWSTAFQPTLRPDETYAAIFTEACVEYRRRHGDWETHTEIVVSPEDDIELRRTRITNLSATERVLEFTSYAEVVLAPAVADSLHPAFSKLFVQTEIVAARNAILCSRRPRDRRDTPPWLMHLLVVREGESVAVSYETDRALFIGRRRDTTCPAALERGAVLSGTDGSVLDPIVAIRHRIRVAPEATAQIDLVVGVGTNREHCLQLADKYRDRRLADRVVDLAWTHSQMALRQLNISEAQAQTYARLAGRLLYSHPSLRADAQLVLRNRRGQPGLWAHAISGDLPILLVQISDIANLALAREALQAHAYLRMKGLVADLVIWNEERAGYRLDLRDALMGMVAASVESSLLDRPGGVFVRAGEQISHEDRLLLLAVARIVFDDRKGGLGDHLRRRPAAEVLVPRLVPNEAARPAPPASPLATEPALVLYNGHGGYSADAREYIIVSRPGEATPMPWANVIANPDFGCVVSEAGTGYTWRSNAHEYRLTPWHNDPLSDVAGEAFYVRDEDNGRYWSPTLLPARGTGNYVTRHGFGYSVFEHAEDGILTELRVYVAADAAVKFFVLRVRNASGRHRALSVTGYVEWVLGDLPAKSAMHVVTELDPHSGALFARNPFHPEFGDWVSFFDVDEPARTLTGDRLEFIGRNGNLARPAAMERTRLSGRVGALMDPCGAIQIPLDLADGQSREVIFRLGTAISAEAANALVLRLRKTGVARVALAAVTSQWRQLLGAVEVQTPDSSLDALVNGWLVYQVIACRLWGRSGYYQSGGAFGFRDQLQDAMALVHAAPQLLRAQLLLCASRQFKEGDVQHWWHPPAGRGVRTRCSDDYLWLPLATCRYIICSGDTAVLDATETFLDGRALNHDEESYYDLPLRWDTPLPLYDHCVRAIEHGLRLGPHGLPLIGSGDWNDGMNNVGAEGRGESVWLGFFLHRVLLDFAPLALARGDAAFATRCRDSAAQLRTSLETSGWDGDWYRRAYFDDGTPLGAAANVECRIDSIAQSWAVLSGAAPDERVAQALDALQAHLVRPGSQLIQLLDPPFDGAGADPGYIRGYVPGVRENGGQYTHAAIWAAMANAQAGRTEAAWQLYDMINPVRHALTRTDVDTYQAEPYVIAADVYAVAPHTGRGGWTWYTGSAGWMYRLSVESLLGIRREADTLRIDPRLPAHWPGFRCTYRYGSSVYRIAVTADAEARFVEGGTVLRLVDDGAEHVVDISVRSRAASDVADTRVDATP</sequence>
<dbReference type="SUPFAM" id="SSF56112">
    <property type="entry name" value="Protein kinase-like (PK-like)"/>
    <property type="match status" value="1"/>
</dbReference>
<dbReference type="Gene3D" id="1.50.10.140">
    <property type="match status" value="2"/>
</dbReference>
<evidence type="ECO:0000256" key="3">
    <source>
        <dbReference type="SAM" id="Phobius"/>
    </source>
</evidence>
<keyword evidence="8" id="KW-1185">Reference proteome</keyword>
<evidence type="ECO:0000313" key="7">
    <source>
        <dbReference type="EMBL" id="UXI66132.1"/>
    </source>
</evidence>
<dbReference type="InterPro" id="IPR033432">
    <property type="entry name" value="GH94_catalytic"/>
</dbReference>
<feature type="transmembrane region" description="Helical" evidence="3">
    <location>
        <begin position="819"/>
        <end position="839"/>
    </location>
</feature>
<accession>A0ABY6BE00</accession>
<feature type="domain" description="Glycosyl hydrolase 94 supersandwich" evidence="4">
    <location>
        <begin position="1526"/>
        <end position="1802"/>
    </location>
</feature>
<dbReference type="Pfam" id="PF10091">
    <property type="entry name" value="Glycoamylase"/>
    <property type="match status" value="1"/>
</dbReference>
<dbReference type="InterPro" id="IPR012341">
    <property type="entry name" value="6hp_glycosidase-like_sf"/>
</dbReference>
<dbReference type="InterPro" id="IPR037018">
    <property type="entry name" value="GH65_N"/>
</dbReference>
<feature type="transmembrane region" description="Helical" evidence="3">
    <location>
        <begin position="964"/>
        <end position="986"/>
    </location>
</feature>
<name>A0ABY6BE00_9GAMM</name>
<dbReference type="SMART" id="SM01068">
    <property type="entry name" value="CBM_X"/>
    <property type="match status" value="2"/>
</dbReference>
<dbReference type="SUPFAM" id="SSF48208">
    <property type="entry name" value="Six-hairpin glycosidases"/>
    <property type="match status" value="1"/>
</dbReference>
<dbReference type="InterPro" id="IPR037824">
    <property type="entry name" value="GH94N_2_NdvB"/>
</dbReference>
<dbReference type="InterPro" id="IPR019282">
    <property type="entry name" value="Glycoamylase-like_cons_dom"/>
</dbReference>
<keyword evidence="2" id="KW-0808">Transferase</keyword>
<reference evidence="7" key="1">
    <citation type="submission" date="2022-09" db="EMBL/GenBank/DDBJ databases">
        <title>Tahibacter sp. nov., isolated from a fresh water.</title>
        <authorList>
            <person name="Baek J.H."/>
            <person name="Lee J.K."/>
            <person name="Kim J.M."/>
            <person name="Jeon C.O."/>
        </authorList>
    </citation>
    <scope>NUCLEOTIDE SEQUENCE</scope>
    <source>
        <strain evidence="7">W38</strain>
    </source>
</reference>
<evidence type="ECO:0000259" key="6">
    <source>
        <dbReference type="Pfam" id="PF17167"/>
    </source>
</evidence>
<dbReference type="SUPFAM" id="SSF74650">
    <property type="entry name" value="Galactose mutarotase-like"/>
    <property type="match status" value="2"/>
</dbReference>
<keyword evidence="1" id="KW-0328">Glycosyltransferase</keyword>
<dbReference type="Gene3D" id="3.90.1200.10">
    <property type="match status" value="1"/>
</dbReference>
<keyword evidence="3" id="KW-1133">Transmembrane helix</keyword>
<evidence type="ECO:0000256" key="1">
    <source>
        <dbReference type="ARBA" id="ARBA00022676"/>
    </source>
</evidence>
<dbReference type="Gene3D" id="2.60.420.10">
    <property type="entry name" value="Maltose phosphorylase, domain 3"/>
    <property type="match status" value="1"/>
</dbReference>
<proteinExistence type="predicted"/>
<dbReference type="CDD" id="cd11756">
    <property type="entry name" value="GH94N_ChvB_NdvB_1_like"/>
    <property type="match status" value="1"/>
</dbReference>
<dbReference type="Gene3D" id="1.50.10.10">
    <property type="match status" value="1"/>
</dbReference>
<evidence type="ECO:0000259" key="4">
    <source>
        <dbReference type="Pfam" id="PF06165"/>
    </source>
</evidence>
<dbReference type="InterPro" id="IPR011009">
    <property type="entry name" value="Kinase-like_dom_sf"/>
</dbReference>
<dbReference type="InterPro" id="IPR037820">
    <property type="entry name" value="GH94N_NdvB"/>
</dbReference>
<dbReference type="Pfam" id="PF06165">
    <property type="entry name" value="GH94_b-supersand"/>
    <property type="match status" value="2"/>
</dbReference>
<feature type="transmembrane region" description="Helical" evidence="3">
    <location>
        <begin position="438"/>
        <end position="465"/>
    </location>
</feature>
<feature type="domain" description="Glycosyl hydrolase 94 supersandwich" evidence="4">
    <location>
        <begin position="2029"/>
        <end position="2298"/>
    </location>
</feature>
<dbReference type="PANTHER" id="PTHR37469">
    <property type="entry name" value="CELLOBIONIC ACID PHOSPHORYLASE-RELATED"/>
    <property type="match status" value="1"/>
</dbReference>
<dbReference type="CDD" id="cd11753">
    <property type="entry name" value="GH94N_ChvB_NdvB_2_like"/>
    <property type="match status" value="1"/>
</dbReference>
<dbReference type="RefSeq" id="WP_261693117.1">
    <property type="nucleotide sequence ID" value="NZ_CP104694.1"/>
</dbReference>
<dbReference type="Pfam" id="PF17167">
    <property type="entry name" value="Glyco_hydro_94"/>
    <property type="match status" value="1"/>
</dbReference>
<evidence type="ECO:0000313" key="8">
    <source>
        <dbReference type="Proteomes" id="UP001064632"/>
    </source>
</evidence>
<dbReference type="InterPro" id="IPR011013">
    <property type="entry name" value="Gal_mutarotase_sf_dom"/>
</dbReference>
<gene>
    <name evidence="7" type="ORF">N4264_15395</name>
</gene>
<dbReference type="PANTHER" id="PTHR37469:SF2">
    <property type="entry name" value="CELLOBIONIC ACID PHOSPHORYLASE"/>
    <property type="match status" value="1"/>
</dbReference>
<dbReference type="EMBL" id="CP104694">
    <property type="protein sequence ID" value="UXI66132.1"/>
    <property type="molecule type" value="Genomic_DNA"/>
</dbReference>
<dbReference type="InterPro" id="IPR008928">
    <property type="entry name" value="6-hairpin_glycosidase_sf"/>
</dbReference>
<dbReference type="InterPro" id="IPR052047">
    <property type="entry name" value="GH94_Enzymes"/>
</dbReference>
<evidence type="ECO:0000259" key="5">
    <source>
        <dbReference type="Pfam" id="PF10091"/>
    </source>
</evidence>
<keyword evidence="3" id="KW-0812">Transmembrane</keyword>
<organism evidence="7 8">
    <name type="scientific">Tahibacter amnicola</name>
    <dbReference type="NCBI Taxonomy" id="2976241"/>
    <lineage>
        <taxon>Bacteria</taxon>
        <taxon>Pseudomonadati</taxon>
        <taxon>Pseudomonadota</taxon>
        <taxon>Gammaproteobacteria</taxon>
        <taxon>Lysobacterales</taxon>
        <taxon>Rhodanobacteraceae</taxon>
        <taxon>Tahibacter</taxon>
    </lineage>
</organism>
<evidence type="ECO:0000256" key="2">
    <source>
        <dbReference type="ARBA" id="ARBA00022679"/>
    </source>
</evidence>
<dbReference type="Proteomes" id="UP001064632">
    <property type="component" value="Chromosome"/>
</dbReference>
<feature type="transmembrane region" description="Helical" evidence="3">
    <location>
        <begin position="412"/>
        <end position="432"/>
    </location>
</feature>
<feature type="domain" description="Glycosyl hydrolase 94 catalytic" evidence="6">
    <location>
        <begin position="2313"/>
        <end position="2736"/>
    </location>
</feature>
<feature type="domain" description="Glycoamylase-like" evidence="5">
    <location>
        <begin position="1273"/>
        <end position="1472"/>
    </location>
</feature>
<dbReference type="Gene3D" id="2.70.98.40">
    <property type="entry name" value="Glycoside hydrolase, family 65, N-terminal domain"/>
    <property type="match status" value="2"/>
</dbReference>
<dbReference type="InterPro" id="IPR010383">
    <property type="entry name" value="Glyco_hydrolase_94_b-supersand"/>
</dbReference>
<protein>
    <submittedName>
        <fullName evidence="7">Cyclic beta 1-2 glucan synthetase</fullName>
    </submittedName>
</protein>